<proteinExistence type="predicted"/>
<evidence type="ECO:0000313" key="3">
    <source>
        <dbReference type="Proteomes" id="UP000477739"/>
    </source>
</evidence>
<keyword evidence="3" id="KW-1185">Reference proteome</keyword>
<dbReference type="Proteomes" id="UP000477739">
    <property type="component" value="Unassembled WGS sequence"/>
</dbReference>
<evidence type="ECO:0000313" key="2">
    <source>
        <dbReference type="EMBL" id="MTH47434.1"/>
    </source>
</evidence>
<keyword evidence="1" id="KW-1133">Transmembrane helix</keyword>
<comment type="caution">
    <text evidence="2">The sequence shown here is derived from an EMBL/GenBank/DDBJ whole genome shotgun (WGS) entry which is preliminary data.</text>
</comment>
<dbReference type="EMBL" id="WMJZ01000019">
    <property type="protein sequence ID" value="MTH47434.1"/>
    <property type="molecule type" value="Genomic_DNA"/>
</dbReference>
<dbReference type="RefSeq" id="WP_155109023.1">
    <property type="nucleotide sequence ID" value="NZ_WMJZ01000019.1"/>
</dbReference>
<sequence>MAKQLKTIKCPQCGSTQKTALAAEHYLCQSCHSEYYLDNDDINVHIRHHEPPPHKECLPEDEIRLLKTLGLIVVGLLLLSGALTLFFRFEKAAIPVKHTSSSTSTTASPTSELKKPARYTTFVCSFLPHSQQKIYLSVVEKVSGSGVQQQADDPESGFYAVFTDLTTKKIVKKVRINSHAKARWGTPSKSWSIREFADGKIYLILLQRELFQLNSDTLSIDPVGETFFSGHKAFQSGIATIDFVSHSQGSGFTILSNDGKRLYYYPVIDKVYAGDDAIYNASHFMRNLLPDHSPATLYKFVGPKFPKEGDKKELIKITYLNNNGGPISIPQRLNWYEGYDPESKTYVGPATKIRVLDDADRYRIINFKNLTDPDRIYFSPVIMYYDQKNLFIAVKENASPDAAYNLQKLDPDSGAVLWTIPSPGIQDIYPFDDGFLMEKDCTHLYTIDADGKTQTTYTLTYEE</sequence>
<name>A0A6L6IN89_9ENTR</name>
<dbReference type="OrthoDB" id="7063564at2"/>
<feature type="transmembrane region" description="Helical" evidence="1">
    <location>
        <begin position="69"/>
        <end position="89"/>
    </location>
</feature>
<gene>
    <name evidence="2" type="ORF">GJV78_14440</name>
</gene>
<keyword evidence="1" id="KW-0812">Transmembrane</keyword>
<accession>A0A6L6IN89</accession>
<reference evidence="2 3" key="1">
    <citation type="submission" date="2019-11" db="EMBL/GenBank/DDBJ databases">
        <title>Escherichia alba sp. nov. isolated from the gut of plastic-eating superworms Zophobas atratus.</title>
        <authorList>
            <person name="Yang Y."/>
        </authorList>
    </citation>
    <scope>NUCLEOTIDE SEQUENCE [LARGE SCALE GENOMIC DNA]</scope>
    <source>
        <strain evidence="3">BIT-B35</strain>
    </source>
</reference>
<dbReference type="AlphaFoldDB" id="A0A6L6IN89"/>
<evidence type="ECO:0000256" key="1">
    <source>
        <dbReference type="SAM" id="Phobius"/>
    </source>
</evidence>
<organism evidence="2 3">
    <name type="scientific">Intestinirhabdus alba</name>
    <dbReference type="NCBI Taxonomy" id="2899544"/>
    <lineage>
        <taxon>Bacteria</taxon>
        <taxon>Pseudomonadati</taxon>
        <taxon>Pseudomonadota</taxon>
        <taxon>Gammaproteobacteria</taxon>
        <taxon>Enterobacterales</taxon>
        <taxon>Enterobacteriaceae</taxon>
        <taxon>Intestinirhabdus</taxon>
    </lineage>
</organism>
<keyword evidence="1" id="KW-0472">Membrane</keyword>
<protein>
    <submittedName>
        <fullName evidence="2">Uncharacterized protein</fullName>
    </submittedName>
</protein>